<dbReference type="Gene3D" id="1.10.443.10">
    <property type="entry name" value="Intergrase catalytic core"/>
    <property type="match status" value="1"/>
</dbReference>
<proteinExistence type="predicted"/>
<reference evidence="2 3" key="2">
    <citation type="journal article" date="2010" name="Stand. Genomic Sci.">
        <title>Complete genome sequence of Nakamurella multipartita type strain (Y-104).</title>
        <authorList>
            <person name="Tice H."/>
            <person name="Mayilraj S."/>
            <person name="Sims D."/>
            <person name="Lapidus A."/>
            <person name="Nolan M."/>
            <person name="Lucas S."/>
            <person name="Glavina Del Rio T."/>
            <person name="Copeland A."/>
            <person name="Cheng J.F."/>
            <person name="Meincke L."/>
            <person name="Bruce D."/>
            <person name="Goodwin L."/>
            <person name="Pitluck S."/>
            <person name="Ivanova N."/>
            <person name="Mavromatis K."/>
            <person name="Ovchinnikova G."/>
            <person name="Pati A."/>
            <person name="Chen A."/>
            <person name="Palaniappan K."/>
            <person name="Land M."/>
            <person name="Hauser L."/>
            <person name="Chang Y.J."/>
            <person name="Jeffries C.D."/>
            <person name="Detter J.C."/>
            <person name="Brettin T."/>
            <person name="Rohde M."/>
            <person name="Goker M."/>
            <person name="Bristow J."/>
            <person name="Eisen J.A."/>
            <person name="Markowitz V."/>
            <person name="Hugenholtz P."/>
            <person name="Kyrpides N.C."/>
            <person name="Klenk H.P."/>
            <person name="Chen F."/>
        </authorList>
    </citation>
    <scope>NUCLEOTIDE SEQUENCE [LARGE SCALE GENOMIC DNA]</scope>
    <source>
        <strain evidence="3">ATCC 700099 / DSM 44233 / CIP 104796 / JCM 9543 / NBRC 105858 / Y-104</strain>
    </source>
</reference>
<dbReference type="GO" id="GO:0015074">
    <property type="term" value="P:DNA integration"/>
    <property type="evidence" value="ECO:0007669"/>
    <property type="project" value="InterPro"/>
</dbReference>
<evidence type="ECO:0000313" key="3">
    <source>
        <dbReference type="Proteomes" id="UP000002218"/>
    </source>
</evidence>
<keyword evidence="1" id="KW-0233">DNA recombination</keyword>
<dbReference type="STRING" id="479431.Namu_2640"/>
<dbReference type="eggNOG" id="COG0582">
    <property type="taxonomic scope" value="Bacteria"/>
</dbReference>
<dbReference type="InterPro" id="IPR013762">
    <property type="entry name" value="Integrase-like_cat_sf"/>
</dbReference>
<gene>
    <name evidence="2" type="ordered locus">Namu_2640</name>
</gene>
<evidence type="ECO:0008006" key="4">
    <source>
        <dbReference type="Google" id="ProtNLM"/>
    </source>
</evidence>
<dbReference type="AlphaFoldDB" id="C8X7N6"/>
<protein>
    <recommendedName>
        <fullName evidence="4">Tyr recombinase domain-containing protein</fullName>
    </recommendedName>
</protein>
<name>C8X7N6_NAKMY</name>
<dbReference type="HOGENOM" id="CLU_1155448_0_0_11"/>
<organism evidence="2 3">
    <name type="scientific">Nakamurella multipartita (strain ATCC 700099 / DSM 44233 / CIP 104796 / JCM 9543 / NBRC 105858 / Y-104)</name>
    <name type="common">Microsphaera multipartita</name>
    <dbReference type="NCBI Taxonomy" id="479431"/>
    <lineage>
        <taxon>Bacteria</taxon>
        <taxon>Bacillati</taxon>
        <taxon>Actinomycetota</taxon>
        <taxon>Actinomycetes</taxon>
        <taxon>Nakamurellales</taxon>
        <taxon>Nakamurellaceae</taxon>
        <taxon>Nakamurella</taxon>
    </lineage>
</organism>
<reference evidence="3" key="1">
    <citation type="submission" date="2009-09" db="EMBL/GenBank/DDBJ databases">
        <title>The complete genome of Nakamurella multipartita DSM 44233.</title>
        <authorList>
            <consortium name="US DOE Joint Genome Institute (JGI-PGF)"/>
            <person name="Lucas S."/>
            <person name="Copeland A."/>
            <person name="Lapidus A."/>
            <person name="Glavina del Rio T."/>
            <person name="Dalin E."/>
            <person name="Tice H."/>
            <person name="Bruce D."/>
            <person name="Goodwin L."/>
            <person name="Pitluck S."/>
            <person name="Kyrpides N."/>
            <person name="Mavromatis K."/>
            <person name="Ivanova N."/>
            <person name="Ovchinnikova G."/>
            <person name="Sims D."/>
            <person name="Meincke L."/>
            <person name="Brettin T."/>
            <person name="Detter J.C."/>
            <person name="Han C."/>
            <person name="Larimer F."/>
            <person name="Land M."/>
            <person name="Hauser L."/>
            <person name="Markowitz V."/>
            <person name="Cheng J.-F."/>
            <person name="Hugenholtz P."/>
            <person name="Woyke T."/>
            <person name="Wu D."/>
            <person name="Klenk H.-P."/>
            <person name="Eisen J.A."/>
        </authorList>
    </citation>
    <scope>NUCLEOTIDE SEQUENCE [LARGE SCALE GENOMIC DNA]</scope>
    <source>
        <strain evidence="3">ATCC 700099 / DSM 44233 / CIP 104796 / JCM 9543 / NBRC 105858 / Y-104</strain>
    </source>
</reference>
<dbReference type="Proteomes" id="UP000002218">
    <property type="component" value="Chromosome"/>
</dbReference>
<sequence length="240" mass="26923">MSLARLPHHYRRVTPHLFTDTQITALLEATSTLQPALRARIWHTLIGLLAVSELRVGEACRLDDTGLGDDSGSDPADGVCGLPTIRKSKHGKHRQVPIHASTVAALRRPRHLNDQQHRRRPVRRPGSDQIAFPAARVDNPCSEAWFTTLKYAPVFPERFTSLQPRERSCPISSILHHHHHRHLGVGLHTPADVHYGHADDVQQRRLQALAAARQQHPTRFTTATPIQREIEMRNQAGNAA</sequence>
<dbReference type="InterPro" id="IPR011010">
    <property type="entry name" value="DNA_brk_join_enz"/>
</dbReference>
<evidence type="ECO:0000313" key="2">
    <source>
        <dbReference type="EMBL" id="ACV78989.1"/>
    </source>
</evidence>
<dbReference type="KEGG" id="nml:Namu_2640"/>
<dbReference type="EMBL" id="CP001737">
    <property type="protein sequence ID" value="ACV78989.1"/>
    <property type="molecule type" value="Genomic_DNA"/>
</dbReference>
<accession>C8X7N6</accession>
<dbReference type="GO" id="GO:0006310">
    <property type="term" value="P:DNA recombination"/>
    <property type="evidence" value="ECO:0007669"/>
    <property type="project" value="UniProtKB-KW"/>
</dbReference>
<evidence type="ECO:0000256" key="1">
    <source>
        <dbReference type="ARBA" id="ARBA00023172"/>
    </source>
</evidence>
<dbReference type="InParanoid" id="C8X7N6"/>
<dbReference type="SUPFAM" id="SSF56349">
    <property type="entry name" value="DNA breaking-rejoining enzymes"/>
    <property type="match status" value="1"/>
</dbReference>
<dbReference type="GO" id="GO:0003677">
    <property type="term" value="F:DNA binding"/>
    <property type="evidence" value="ECO:0007669"/>
    <property type="project" value="InterPro"/>
</dbReference>
<keyword evidence="3" id="KW-1185">Reference proteome</keyword>